<organism evidence="1 2">
    <name type="scientific">Desulfomonile tiedjei</name>
    <dbReference type="NCBI Taxonomy" id="2358"/>
    <lineage>
        <taxon>Bacteria</taxon>
        <taxon>Pseudomonadati</taxon>
        <taxon>Thermodesulfobacteriota</taxon>
        <taxon>Desulfomonilia</taxon>
        <taxon>Desulfomonilales</taxon>
        <taxon>Desulfomonilaceae</taxon>
        <taxon>Desulfomonile</taxon>
    </lineage>
</organism>
<accession>A0A9D6Z0S2</accession>
<gene>
    <name evidence="1" type="ORF">HY912_12175</name>
</gene>
<dbReference type="AlphaFoldDB" id="A0A9D6Z0S2"/>
<comment type="caution">
    <text evidence="1">The sequence shown here is derived from an EMBL/GenBank/DDBJ whole genome shotgun (WGS) entry which is preliminary data.</text>
</comment>
<dbReference type="Proteomes" id="UP000807825">
    <property type="component" value="Unassembled WGS sequence"/>
</dbReference>
<dbReference type="EMBL" id="JACRDE010000322">
    <property type="protein sequence ID" value="MBI5250243.1"/>
    <property type="molecule type" value="Genomic_DNA"/>
</dbReference>
<protein>
    <submittedName>
        <fullName evidence="1">Uncharacterized protein</fullName>
    </submittedName>
</protein>
<reference evidence="1" key="1">
    <citation type="submission" date="2020-07" db="EMBL/GenBank/DDBJ databases">
        <title>Huge and variable diversity of episymbiotic CPR bacteria and DPANN archaea in groundwater ecosystems.</title>
        <authorList>
            <person name="He C.Y."/>
            <person name="Keren R."/>
            <person name="Whittaker M."/>
            <person name="Farag I.F."/>
            <person name="Doudna J."/>
            <person name="Cate J.H.D."/>
            <person name="Banfield J.F."/>
        </authorList>
    </citation>
    <scope>NUCLEOTIDE SEQUENCE</scope>
    <source>
        <strain evidence="1">NC_groundwater_1664_Pr3_B-0.1um_52_9</strain>
    </source>
</reference>
<evidence type="ECO:0000313" key="2">
    <source>
        <dbReference type="Proteomes" id="UP000807825"/>
    </source>
</evidence>
<name>A0A9D6Z0S2_9BACT</name>
<proteinExistence type="predicted"/>
<sequence length="122" mass="13791">MAEIHSLMRRIPSAYKFTKSPGSIAFSPNPARGFTFPVTLYEWHIKQVTKGSEVCRRSPEKSRAVALAEKEISRKRPYPKSGHSLSKGELAIYAADFKARFVETGVCRERSRTGFAVVERTR</sequence>
<evidence type="ECO:0000313" key="1">
    <source>
        <dbReference type="EMBL" id="MBI5250243.1"/>
    </source>
</evidence>